<accession>A0A9N9BP49</accession>
<dbReference type="EMBL" id="CAJVPV010004325">
    <property type="protein sequence ID" value="CAG8571285.1"/>
    <property type="molecule type" value="Genomic_DNA"/>
</dbReference>
<dbReference type="SMART" id="SM00666">
    <property type="entry name" value="PB1"/>
    <property type="match status" value="1"/>
</dbReference>
<keyword evidence="4" id="KW-1185">Reference proteome</keyword>
<reference evidence="3" key="1">
    <citation type="submission" date="2021-06" db="EMBL/GenBank/DDBJ databases">
        <authorList>
            <person name="Kallberg Y."/>
            <person name="Tangrot J."/>
            <person name="Rosling A."/>
        </authorList>
    </citation>
    <scope>NUCLEOTIDE SEQUENCE</scope>
    <source>
        <strain evidence="3">CL551</strain>
    </source>
</reference>
<dbReference type="GO" id="GO:0035091">
    <property type="term" value="F:phosphatidylinositol binding"/>
    <property type="evidence" value="ECO:0007669"/>
    <property type="project" value="InterPro"/>
</dbReference>
<evidence type="ECO:0000313" key="4">
    <source>
        <dbReference type="Proteomes" id="UP000789342"/>
    </source>
</evidence>
<feature type="region of interest" description="Disordered" evidence="1">
    <location>
        <begin position="45"/>
        <end position="131"/>
    </location>
</feature>
<proteinExistence type="predicted"/>
<evidence type="ECO:0000313" key="3">
    <source>
        <dbReference type="EMBL" id="CAG8571285.1"/>
    </source>
</evidence>
<dbReference type="InterPro" id="IPR036871">
    <property type="entry name" value="PX_dom_sf"/>
</dbReference>
<gene>
    <name evidence="3" type="ORF">AMORRO_LOCUS6482</name>
</gene>
<organism evidence="3 4">
    <name type="scientific">Acaulospora morrowiae</name>
    <dbReference type="NCBI Taxonomy" id="94023"/>
    <lineage>
        <taxon>Eukaryota</taxon>
        <taxon>Fungi</taxon>
        <taxon>Fungi incertae sedis</taxon>
        <taxon>Mucoromycota</taxon>
        <taxon>Glomeromycotina</taxon>
        <taxon>Glomeromycetes</taxon>
        <taxon>Diversisporales</taxon>
        <taxon>Acaulosporaceae</taxon>
        <taxon>Acaulospora</taxon>
    </lineage>
</organism>
<dbReference type="SUPFAM" id="SSF64268">
    <property type="entry name" value="PX domain"/>
    <property type="match status" value="1"/>
</dbReference>
<dbReference type="AlphaFoldDB" id="A0A9N9BP49"/>
<sequence>PLSYVNDMITAQRRADLDVYVKELLNLPSYILEDPLLNQLFGMKEGDVETPTDPRQPGVSPILDGSPVDPSFNSTMSFQPQHMKQQSSLSGTYKHSNNPSLSGQSYKSSHVHDESSGHSSVTSPMNAPNTSSTIPSSIKVKIFYKDDLIAIRIASNISYAQLREKLYERLGGHVTNLKYRDDNTMELLALNDDNDLSYAIATCPKLLIYAE</sequence>
<protein>
    <submittedName>
        <fullName evidence="3">9543_t:CDS:1</fullName>
    </submittedName>
</protein>
<name>A0A9N9BP49_9GLOM</name>
<dbReference type="OrthoDB" id="548867at2759"/>
<dbReference type="SUPFAM" id="SSF54277">
    <property type="entry name" value="CAD &amp; PB1 domains"/>
    <property type="match status" value="1"/>
</dbReference>
<dbReference type="CDD" id="cd05992">
    <property type="entry name" value="PB1"/>
    <property type="match status" value="1"/>
</dbReference>
<evidence type="ECO:0000259" key="2">
    <source>
        <dbReference type="PROSITE" id="PS51745"/>
    </source>
</evidence>
<evidence type="ECO:0000256" key="1">
    <source>
        <dbReference type="SAM" id="MobiDB-lite"/>
    </source>
</evidence>
<feature type="domain" description="PB1" evidence="2">
    <location>
        <begin position="137"/>
        <end position="211"/>
    </location>
</feature>
<comment type="caution">
    <text evidence="3">The sequence shown here is derived from an EMBL/GenBank/DDBJ whole genome shotgun (WGS) entry which is preliminary data.</text>
</comment>
<dbReference type="Proteomes" id="UP000789342">
    <property type="component" value="Unassembled WGS sequence"/>
</dbReference>
<dbReference type="Gene3D" id="3.30.1520.10">
    <property type="entry name" value="Phox-like domain"/>
    <property type="match status" value="1"/>
</dbReference>
<dbReference type="InterPro" id="IPR053793">
    <property type="entry name" value="PB1-like"/>
</dbReference>
<dbReference type="PROSITE" id="PS51745">
    <property type="entry name" value="PB1"/>
    <property type="match status" value="1"/>
</dbReference>
<dbReference type="Pfam" id="PF00564">
    <property type="entry name" value="PB1"/>
    <property type="match status" value="1"/>
</dbReference>
<feature type="non-terminal residue" evidence="3">
    <location>
        <position position="1"/>
    </location>
</feature>
<dbReference type="Gene3D" id="3.10.20.90">
    <property type="entry name" value="Phosphatidylinositol 3-kinase Catalytic Subunit, Chain A, domain 1"/>
    <property type="match status" value="1"/>
</dbReference>
<feature type="compositionally biased region" description="Polar residues" evidence="1">
    <location>
        <begin position="117"/>
        <end position="131"/>
    </location>
</feature>
<dbReference type="InterPro" id="IPR000270">
    <property type="entry name" value="PB1_dom"/>
</dbReference>
<feature type="compositionally biased region" description="Polar residues" evidence="1">
    <location>
        <begin position="71"/>
        <end position="108"/>
    </location>
</feature>